<reference evidence="1 2" key="1">
    <citation type="submission" date="2019-05" db="EMBL/GenBank/DDBJ databases">
        <title>Another draft genome of Portunus trituberculatus and its Hox gene families provides insights of decapod evolution.</title>
        <authorList>
            <person name="Jeong J.-H."/>
            <person name="Song I."/>
            <person name="Kim S."/>
            <person name="Choi T."/>
            <person name="Kim D."/>
            <person name="Ryu S."/>
            <person name="Kim W."/>
        </authorList>
    </citation>
    <scope>NUCLEOTIDE SEQUENCE [LARGE SCALE GENOMIC DNA]</scope>
    <source>
        <tissue evidence="1">Muscle</tissue>
    </source>
</reference>
<sequence>MVRLGRGGDLASCVVSSLFSPHQPSCDAFLSRSGRTAAGGICPHAVEAAAAAEPH</sequence>
<protein>
    <submittedName>
        <fullName evidence="1">Uncharacterized protein</fullName>
    </submittedName>
</protein>
<proteinExistence type="predicted"/>
<dbReference type="EMBL" id="VSRR010066701">
    <property type="protein sequence ID" value="MPC84875.1"/>
    <property type="molecule type" value="Genomic_DNA"/>
</dbReference>
<name>A0A5B7IQT8_PORTR</name>
<gene>
    <name evidence="1" type="ORF">E2C01_079626</name>
</gene>
<accession>A0A5B7IQT8</accession>
<evidence type="ECO:0000313" key="2">
    <source>
        <dbReference type="Proteomes" id="UP000324222"/>
    </source>
</evidence>
<keyword evidence="2" id="KW-1185">Reference proteome</keyword>
<evidence type="ECO:0000313" key="1">
    <source>
        <dbReference type="EMBL" id="MPC84875.1"/>
    </source>
</evidence>
<comment type="caution">
    <text evidence="1">The sequence shown here is derived from an EMBL/GenBank/DDBJ whole genome shotgun (WGS) entry which is preliminary data.</text>
</comment>
<dbReference type="AlphaFoldDB" id="A0A5B7IQT8"/>
<organism evidence="1 2">
    <name type="scientific">Portunus trituberculatus</name>
    <name type="common">Swimming crab</name>
    <name type="synonym">Neptunus trituberculatus</name>
    <dbReference type="NCBI Taxonomy" id="210409"/>
    <lineage>
        <taxon>Eukaryota</taxon>
        <taxon>Metazoa</taxon>
        <taxon>Ecdysozoa</taxon>
        <taxon>Arthropoda</taxon>
        <taxon>Crustacea</taxon>
        <taxon>Multicrustacea</taxon>
        <taxon>Malacostraca</taxon>
        <taxon>Eumalacostraca</taxon>
        <taxon>Eucarida</taxon>
        <taxon>Decapoda</taxon>
        <taxon>Pleocyemata</taxon>
        <taxon>Brachyura</taxon>
        <taxon>Eubrachyura</taxon>
        <taxon>Portunoidea</taxon>
        <taxon>Portunidae</taxon>
        <taxon>Portuninae</taxon>
        <taxon>Portunus</taxon>
    </lineage>
</organism>
<dbReference type="Proteomes" id="UP000324222">
    <property type="component" value="Unassembled WGS sequence"/>
</dbReference>